<protein>
    <submittedName>
        <fullName evidence="1">Prealbumin-like fold domain-containing protein</fullName>
    </submittedName>
</protein>
<organism evidence="1 2">
    <name type="scientific">Mediterraneibacter gnavus</name>
    <name type="common">Ruminococcus gnavus</name>
    <dbReference type="NCBI Taxonomy" id="33038"/>
    <lineage>
        <taxon>Bacteria</taxon>
        <taxon>Bacillati</taxon>
        <taxon>Bacillota</taxon>
        <taxon>Clostridia</taxon>
        <taxon>Lachnospirales</taxon>
        <taxon>Lachnospiraceae</taxon>
        <taxon>Mediterraneibacter</taxon>
    </lineage>
</organism>
<reference evidence="1" key="1">
    <citation type="submission" date="2021-10" db="EMBL/GenBank/DDBJ databases">
        <title>Collection of gut derived symbiotic bacterial strains cultured from healthy donors.</title>
        <authorList>
            <person name="Lin H."/>
            <person name="Littmann E."/>
            <person name="Claire K."/>
            <person name="Pamer E."/>
        </authorList>
    </citation>
    <scope>NUCLEOTIDE SEQUENCE</scope>
    <source>
        <strain evidence="1">MSK.23.18</strain>
    </source>
</reference>
<evidence type="ECO:0000313" key="2">
    <source>
        <dbReference type="Proteomes" id="UP001297370"/>
    </source>
</evidence>
<dbReference type="RefSeq" id="WP_226972409.1">
    <property type="nucleotide sequence ID" value="NZ_JAJBOM010000212.1"/>
</dbReference>
<evidence type="ECO:0000313" key="1">
    <source>
        <dbReference type="EMBL" id="MCB5621323.1"/>
    </source>
</evidence>
<feature type="non-terminal residue" evidence="1">
    <location>
        <position position="76"/>
    </location>
</feature>
<dbReference type="Proteomes" id="UP001297370">
    <property type="component" value="Unassembled WGS sequence"/>
</dbReference>
<sequence length="76" mass="8168">YITKLADAYKVSGDSFYMQDGKAVLPLGTLTVEETKAPNGYLLDGAYMQTGDKSEQIKGLYVTQITEDGDLAVLSG</sequence>
<accession>A0AAJ1BA31</accession>
<proteinExistence type="predicted"/>
<gene>
    <name evidence="1" type="ORF">LIQ08_19685</name>
</gene>
<feature type="non-terminal residue" evidence="1">
    <location>
        <position position="1"/>
    </location>
</feature>
<dbReference type="EMBL" id="JAJBOM010000212">
    <property type="protein sequence ID" value="MCB5621323.1"/>
    <property type="molecule type" value="Genomic_DNA"/>
</dbReference>
<comment type="caution">
    <text evidence="1">The sequence shown here is derived from an EMBL/GenBank/DDBJ whole genome shotgun (WGS) entry which is preliminary data.</text>
</comment>
<name>A0AAJ1BA31_MEDGN</name>
<dbReference type="AlphaFoldDB" id="A0AAJ1BA31"/>